<evidence type="ECO:0000256" key="8">
    <source>
        <dbReference type="ARBA" id="ARBA00023242"/>
    </source>
</evidence>
<comment type="catalytic activity">
    <reaction evidence="12">
        <text>2-deoxy-D-ribose 5-phosphate = D-glyceraldehyde 3-phosphate + acetaldehyde</text>
        <dbReference type="Rhea" id="RHEA:12821"/>
        <dbReference type="ChEBI" id="CHEBI:15343"/>
        <dbReference type="ChEBI" id="CHEBI:59776"/>
        <dbReference type="ChEBI" id="CHEBI:62877"/>
        <dbReference type="EC" id="4.1.2.4"/>
    </reaction>
</comment>
<feature type="active site" description="Proton donor/acceptor" evidence="16">
    <location>
        <position position="256"/>
    </location>
</feature>
<comment type="pathway">
    <text evidence="3">Carbohydrate degradation; 2-deoxy-D-ribose 1-phosphate degradation; D-glyceraldehyde 3-phosphate and acetaldehyde from 2-deoxy-alpha-D-ribose 1-phosphate: step 2/2.</text>
</comment>
<comment type="caution">
    <text evidence="17">The sequence shown here is derived from an EMBL/GenBank/DDBJ whole genome shotgun (WGS) entry which is preliminary data.</text>
</comment>
<evidence type="ECO:0000256" key="16">
    <source>
        <dbReference type="PIRSR" id="PIRSR001357-50"/>
    </source>
</evidence>
<dbReference type="NCBIfam" id="TIGR00126">
    <property type="entry name" value="deoC"/>
    <property type="match status" value="1"/>
</dbReference>
<dbReference type="SUPFAM" id="SSF51569">
    <property type="entry name" value="Aldolase"/>
    <property type="match status" value="1"/>
</dbReference>
<dbReference type="Gene3D" id="3.20.20.70">
    <property type="entry name" value="Aldolase class I"/>
    <property type="match status" value="1"/>
</dbReference>
<dbReference type="CDD" id="cd00959">
    <property type="entry name" value="DeoC"/>
    <property type="match status" value="1"/>
</dbReference>
<comment type="subunit">
    <text evidence="14">Interacts with YBX1.</text>
</comment>
<protein>
    <recommendedName>
        <fullName evidence="15">Deoxyribose-phosphate aldolase</fullName>
        <ecNumber evidence="5">4.1.2.4</ecNumber>
    </recommendedName>
    <alternativeName>
        <fullName evidence="11">2-deoxy-D-ribose 5-phosphate aldolase</fullName>
    </alternativeName>
    <alternativeName>
        <fullName evidence="10">Phosphodeoxyriboaldolase</fullName>
    </alternativeName>
</protein>
<reference evidence="17" key="1">
    <citation type="submission" date="2023-10" db="EMBL/GenBank/DDBJ databases">
        <title>Genome assemblies of two species of porcelain crab, Petrolisthes cinctipes and Petrolisthes manimaculis (Anomura: Porcellanidae).</title>
        <authorList>
            <person name="Angst P."/>
        </authorList>
    </citation>
    <scope>NUCLEOTIDE SEQUENCE</scope>
    <source>
        <strain evidence="17">PB745_01</strain>
        <tissue evidence="17">Gill</tissue>
    </source>
</reference>
<gene>
    <name evidence="17" type="ORF">Pcinc_003275</name>
</gene>
<dbReference type="SMART" id="SM01133">
    <property type="entry name" value="DeoC"/>
    <property type="match status" value="1"/>
</dbReference>
<dbReference type="InterPro" id="IPR013785">
    <property type="entry name" value="Aldolase_TIM"/>
</dbReference>
<keyword evidence="9 16" id="KW-0704">Schiff base</keyword>
<keyword evidence="18" id="KW-1185">Reference proteome</keyword>
<dbReference type="PIRSF" id="PIRSF001357">
    <property type="entry name" value="DeoC"/>
    <property type="match status" value="1"/>
</dbReference>
<evidence type="ECO:0000256" key="4">
    <source>
        <dbReference type="ARBA" id="ARBA00009473"/>
    </source>
</evidence>
<sequence length="320" mass="34500">MAEIDRNPGIPLDLSWVSSVSVNLPSVKRRAETLTTRRTVKKHWQAAWLLRAVTCIDLTTLSGDDTDGNVERLCHKAANPVRTDLLDGLGMTEAGITCGAVCVYPARVPAAVRTLKRLGVQVPVAAVATGFPSGQYRFKTRCEEISLAVADGAMEIDIVINREMALTGNWQGLYDEVKAMRAACGPAHMKAILAVGDLGSMTTVARASLVAMMAGADFIKTSTGKEGVNATLPVGLVMCRAIREYQQHTGIKVGFKPAGGIRTAKDALAWLILMKEELGDAWLNNHMFRIGASGLLADIERQLFHYVYGRYAAGSELPMA</sequence>
<dbReference type="InterPro" id="IPR002915">
    <property type="entry name" value="DeoC/FbaB/LacD_aldolase"/>
</dbReference>
<feature type="active site" description="Schiff-base intermediate with acetaldehyde" evidence="16">
    <location>
        <position position="220"/>
    </location>
</feature>
<evidence type="ECO:0000256" key="2">
    <source>
        <dbReference type="ARBA" id="ARBA00004463"/>
    </source>
</evidence>
<evidence type="ECO:0000256" key="12">
    <source>
        <dbReference type="ARBA" id="ARBA00048791"/>
    </source>
</evidence>
<evidence type="ECO:0000313" key="18">
    <source>
        <dbReference type="Proteomes" id="UP001286313"/>
    </source>
</evidence>
<dbReference type="EC" id="4.1.2.4" evidence="5"/>
<evidence type="ECO:0000256" key="3">
    <source>
        <dbReference type="ARBA" id="ARBA00004816"/>
    </source>
</evidence>
<dbReference type="GO" id="GO:0004139">
    <property type="term" value="F:deoxyribose-phosphate aldolase activity"/>
    <property type="evidence" value="ECO:0007669"/>
    <property type="project" value="UniProtKB-EC"/>
</dbReference>
<dbReference type="PANTHER" id="PTHR10889">
    <property type="entry name" value="DEOXYRIBOSE-PHOSPHATE ALDOLASE"/>
    <property type="match status" value="1"/>
</dbReference>
<dbReference type="GO" id="GO:0016052">
    <property type="term" value="P:carbohydrate catabolic process"/>
    <property type="evidence" value="ECO:0007669"/>
    <property type="project" value="TreeGrafter"/>
</dbReference>
<comment type="similarity">
    <text evidence="4">Belongs to the DeoC/FbaB aldolase family. DeoC type 2 subfamily.</text>
</comment>
<keyword evidence="8" id="KW-0539">Nucleus</keyword>
<comment type="subcellular location">
    <subcellularLocation>
        <location evidence="2">Cytoplasmic granule</location>
    </subcellularLocation>
    <subcellularLocation>
        <location evidence="1">Nucleus</location>
    </subcellularLocation>
</comment>
<proteinExistence type="inferred from homology"/>
<evidence type="ECO:0000256" key="14">
    <source>
        <dbReference type="ARBA" id="ARBA00061866"/>
    </source>
</evidence>
<evidence type="ECO:0000256" key="7">
    <source>
        <dbReference type="ARBA" id="ARBA00023239"/>
    </source>
</evidence>
<evidence type="ECO:0000256" key="10">
    <source>
        <dbReference type="ARBA" id="ARBA00031814"/>
    </source>
</evidence>
<accession>A0AAE1GGY9</accession>
<name>A0AAE1GGY9_PETCI</name>
<organism evidence="17 18">
    <name type="scientific">Petrolisthes cinctipes</name>
    <name type="common">Flat porcelain crab</name>
    <dbReference type="NCBI Taxonomy" id="88211"/>
    <lineage>
        <taxon>Eukaryota</taxon>
        <taxon>Metazoa</taxon>
        <taxon>Ecdysozoa</taxon>
        <taxon>Arthropoda</taxon>
        <taxon>Crustacea</taxon>
        <taxon>Multicrustacea</taxon>
        <taxon>Malacostraca</taxon>
        <taxon>Eumalacostraca</taxon>
        <taxon>Eucarida</taxon>
        <taxon>Decapoda</taxon>
        <taxon>Pleocyemata</taxon>
        <taxon>Anomura</taxon>
        <taxon>Galatheoidea</taxon>
        <taxon>Porcellanidae</taxon>
        <taxon>Petrolisthes</taxon>
    </lineage>
</organism>
<dbReference type="GO" id="GO:0009264">
    <property type="term" value="P:deoxyribonucleotide catabolic process"/>
    <property type="evidence" value="ECO:0007669"/>
    <property type="project" value="InterPro"/>
</dbReference>
<evidence type="ECO:0000256" key="5">
    <source>
        <dbReference type="ARBA" id="ARBA00012515"/>
    </source>
</evidence>
<dbReference type="GO" id="GO:0005737">
    <property type="term" value="C:cytoplasm"/>
    <property type="evidence" value="ECO:0007669"/>
    <property type="project" value="InterPro"/>
</dbReference>
<dbReference type="Pfam" id="PF01791">
    <property type="entry name" value="DeoC"/>
    <property type="match status" value="1"/>
</dbReference>
<evidence type="ECO:0000256" key="11">
    <source>
        <dbReference type="ARBA" id="ARBA00032755"/>
    </source>
</evidence>
<evidence type="ECO:0000256" key="1">
    <source>
        <dbReference type="ARBA" id="ARBA00004123"/>
    </source>
</evidence>
<evidence type="ECO:0000256" key="6">
    <source>
        <dbReference type="ARBA" id="ARBA00022490"/>
    </source>
</evidence>
<comment type="function">
    <text evidence="13">Catalyzes a reversible aldol reaction between acetaldehyde and D-glyceraldehyde 3-phosphate to generate 2-deoxy-D-ribose 5-phosphate. Participates in stress granule (SG) assembly. May allow ATP production from extracellular deoxyinosine in conditions of energy deprivation.</text>
</comment>
<dbReference type="AlphaFoldDB" id="A0AAE1GGY9"/>
<dbReference type="PANTHER" id="PTHR10889:SF3">
    <property type="entry name" value="DEOXYRIBOSE-PHOSPHATE ALDOLASE"/>
    <property type="match status" value="1"/>
</dbReference>
<evidence type="ECO:0000256" key="13">
    <source>
        <dbReference type="ARBA" id="ARBA00054733"/>
    </source>
</evidence>
<dbReference type="EMBL" id="JAWQEG010000242">
    <property type="protein sequence ID" value="KAK3892874.1"/>
    <property type="molecule type" value="Genomic_DNA"/>
</dbReference>
<keyword evidence="6" id="KW-0963">Cytoplasm</keyword>
<evidence type="ECO:0000313" key="17">
    <source>
        <dbReference type="EMBL" id="KAK3892874.1"/>
    </source>
</evidence>
<dbReference type="InterPro" id="IPR011343">
    <property type="entry name" value="DeoC"/>
</dbReference>
<evidence type="ECO:0000256" key="9">
    <source>
        <dbReference type="ARBA" id="ARBA00023270"/>
    </source>
</evidence>
<dbReference type="GO" id="GO:0005634">
    <property type="term" value="C:nucleus"/>
    <property type="evidence" value="ECO:0007669"/>
    <property type="project" value="UniProtKB-SubCell"/>
</dbReference>
<dbReference type="Proteomes" id="UP001286313">
    <property type="component" value="Unassembled WGS sequence"/>
</dbReference>
<keyword evidence="7" id="KW-0456">Lyase</keyword>
<dbReference type="FunFam" id="3.20.20.70:FF:000103">
    <property type="entry name" value="Putative deoxyribose-phosphate aldolase"/>
    <property type="match status" value="1"/>
</dbReference>
<evidence type="ECO:0000256" key="15">
    <source>
        <dbReference type="ARBA" id="ARBA00068105"/>
    </source>
</evidence>